<dbReference type="InterPro" id="IPR036460">
    <property type="entry name" value="Cu_amine_oxidase_C_sf"/>
</dbReference>
<evidence type="ECO:0000313" key="6">
    <source>
        <dbReference type="EMBL" id="PQJ67356.1"/>
    </source>
</evidence>
<feature type="chain" id="PRO_5015541800" description="Amine oxidase" evidence="4">
    <location>
        <begin position="25"/>
        <end position="388"/>
    </location>
</feature>
<dbReference type="GO" id="GO:0005507">
    <property type="term" value="F:copper ion binding"/>
    <property type="evidence" value="ECO:0007669"/>
    <property type="project" value="InterPro"/>
</dbReference>
<sequence>MFTVKRWWKIYLALACFYSSSVFACSPDDSNYVQENFSNGAKWSMCWEFDSDEGIYLTDITYTPPNSTTPFRVINEVILSQIFVPYDNGKDRFHDVTDYDFGGSMIEIKPQNCKNGFIERIDTLYEDNLPSLCIKTASDTTLHDLTGAPASSEYLQLFSSHQVGAYNYIPDWRFYSNGMIEFAVGATGALQTTVNINNNPAREDRYRKLGWKIGHNTVGVSHIHNYFWRIDFAVGDQENDDVFKVLRYTKDGNKTVENATQITKEGRFNHKESNFKTWFVQENVNSNKGYILQPGDSGHRFKGIKKEKFTRNDLHISRDIACERYASHNKMCNGKKQLADFIQDNKSIENRDFVVWYNLTLHHIPRGEESPEMDIHRNSFKLVPRNLY</sequence>
<dbReference type="PANTHER" id="PTHR10638">
    <property type="entry name" value="COPPER AMINE OXIDASE"/>
    <property type="match status" value="1"/>
</dbReference>
<dbReference type="PANTHER" id="PTHR10638:SF20">
    <property type="entry name" value="AMINE OXIDASE"/>
    <property type="match status" value="1"/>
</dbReference>
<dbReference type="Gene3D" id="2.70.98.20">
    <property type="entry name" value="Copper amine oxidase, catalytic domain"/>
    <property type="match status" value="1"/>
</dbReference>
<dbReference type="InterPro" id="IPR015798">
    <property type="entry name" value="Cu_amine_oxidase_C"/>
</dbReference>
<feature type="active site" description="Schiff-base intermediate with substrate; via topaquinone" evidence="1">
    <location>
        <position position="166"/>
    </location>
</feature>
<dbReference type="EC" id="1.4.3.-" evidence="3"/>
<organism evidence="6 7">
    <name type="scientific">Photobacterium angustum</name>
    <dbReference type="NCBI Taxonomy" id="661"/>
    <lineage>
        <taxon>Bacteria</taxon>
        <taxon>Pseudomonadati</taxon>
        <taxon>Pseudomonadota</taxon>
        <taxon>Gammaproteobacteria</taxon>
        <taxon>Vibrionales</taxon>
        <taxon>Vibrionaceae</taxon>
        <taxon>Photobacterium</taxon>
    </lineage>
</organism>
<dbReference type="EMBL" id="MSCJ01000001">
    <property type="protein sequence ID" value="PQJ67356.1"/>
    <property type="molecule type" value="Genomic_DNA"/>
</dbReference>
<name>A0A2S7VZ18_PHOAN</name>
<dbReference type="OrthoDB" id="9772590at2"/>
<keyword evidence="3" id="KW-0186">Copper</keyword>
<feature type="active site" description="Proton acceptor" evidence="1">
    <location>
        <position position="95"/>
    </location>
</feature>
<keyword evidence="3" id="KW-0560">Oxidoreductase</keyword>
<dbReference type="Proteomes" id="UP000238730">
    <property type="component" value="Unassembled WGS sequence"/>
</dbReference>
<dbReference type="GO" id="GO:0048038">
    <property type="term" value="F:quinone binding"/>
    <property type="evidence" value="ECO:0007669"/>
    <property type="project" value="InterPro"/>
</dbReference>
<dbReference type="PROSITE" id="PS51257">
    <property type="entry name" value="PROKAR_LIPOPROTEIN"/>
    <property type="match status" value="1"/>
</dbReference>
<evidence type="ECO:0000259" key="5">
    <source>
        <dbReference type="Pfam" id="PF01179"/>
    </source>
</evidence>
<protein>
    <recommendedName>
        <fullName evidence="3">Amine oxidase</fullName>
        <ecNumber evidence="3">1.4.3.-</ecNumber>
    </recommendedName>
</protein>
<dbReference type="AlphaFoldDB" id="A0A2S7VZ18"/>
<gene>
    <name evidence="6" type="ORF">BTO08_08005</name>
</gene>
<evidence type="ECO:0000313" key="7">
    <source>
        <dbReference type="Proteomes" id="UP000238730"/>
    </source>
</evidence>
<evidence type="ECO:0000256" key="4">
    <source>
        <dbReference type="SAM" id="SignalP"/>
    </source>
</evidence>
<dbReference type="GO" id="GO:0009308">
    <property type="term" value="P:amine metabolic process"/>
    <property type="evidence" value="ECO:0007669"/>
    <property type="project" value="UniProtKB-UniRule"/>
</dbReference>
<dbReference type="Pfam" id="PF01179">
    <property type="entry name" value="Cu_amine_oxid"/>
    <property type="match status" value="1"/>
</dbReference>
<comment type="PTM">
    <text evidence="2 3">Topaquinone (TPQ) is generated by copper-dependent autoxidation of a specific tyrosyl residue.</text>
</comment>
<dbReference type="RefSeq" id="WP_105060576.1">
    <property type="nucleotide sequence ID" value="NZ_MSCJ01000001.1"/>
</dbReference>
<feature type="modified residue" description="2',4',5'-topaquinone" evidence="2">
    <location>
        <position position="166"/>
    </location>
</feature>
<keyword evidence="3" id="KW-0479">Metal-binding</keyword>
<proteinExistence type="inferred from homology"/>
<comment type="cofactor">
    <cofactor evidence="3">
        <name>Cu cation</name>
        <dbReference type="ChEBI" id="CHEBI:23378"/>
    </cofactor>
    <text evidence="3">Contains 1 topaquinone per subunit.</text>
</comment>
<evidence type="ECO:0000256" key="2">
    <source>
        <dbReference type="PIRSR" id="PIRSR600269-51"/>
    </source>
</evidence>
<accession>A0A2S7VZ18</accession>
<reference evidence="6 7" key="1">
    <citation type="submission" date="2016-12" db="EMBL/GenBank/DDBJ databases">
        <title>Diversity of luminous bacteria.</title>
        <authorList>
            <person name="Yoshizawa S."/>
            <person name="Kogure K."/>
        </authorList>
    </citation>
    <scope>NUCLEOTIDE SEQUENCE [LARGE SCALE GENOMIC DNA]</scope>
    <source>
        <strain evidence="6 7">LC1-200</strain>
    </source>
</reference>
<comment type="caution">
    <text evidence="6">The sequence shown here is derived from an EMBL/GenBank/DDBJ whole genome shotgun (WGS) entry which is preliminary data.</text>
</comment>
<keyword evidence="1 3" id="KW-0801">TPQ</keyword>
<feature type="domain" description="Copper amine oxidase catalytic" evidence="5">
    <location>
        <begin position="41"/>
        <end position="386"/>
    </location>
</feature>
<dbReference type="GO" id="GO:0008131">
    <property type="term" value="F:primary methylamine oxidase activity"/>
    <property type="evidence" value="ECO:0007669"/>
    <property type="project" value="InterPro"/>
</dbReference>
<feature type="signal peptide" evidence="4">
    <location>
        <begin position="1"/>
        <end position="24"/>
    </location>
</feature>
<keyword evidence="4" id="KW-0732">Signal</keyword>
<evidence type="ECO:0000256" key="3">
    <source>
        <dbReference type="RuleBase" id="RU000672"/>
    </source>
</evidence>
<dbReference type="InterPro" id="IPR000269">
    <property type="entry name" value="Cu_amine_oxidase"/>
</dbReference>
<evidence type="ECO:0000256" key="1">
    <source>
        <dbReference type="PIRSR" id="PIRSR600269-50"/>
    </source>
</evidence>
<dbReference type="SUPFAM" id="SSF49998">
    <property type="entry name" value="Amine oxidase catalytic domain"/>
    <property type="match status" value="1"/>
</dbReference>
<comment type="similarity">
    <text evidence="3">Belongs to the copper/topaquinone oxidase family.</text>
</comment>